<dbReference type="Proteomes" id="UP000634672">
    <property type="component" value="Unassembled WGS sequence"/>
</dbReference>
<evidence type="ECO:0008006" key="4">
    <source>
        <dbReference type="Google" id="ProtNLM"/>
    </source>
</evidence>
<comment type="caution">
    <text evidence="2">The sequence shown here is derived from an EMBL/GenBank/DDBJ whole genome shotgun (WGS) entry which is preliminary data.</text>
</comment>
<evidence type="ECO:0000313" key="2">
    <source>
        <dbReference type="EMBL" id="MBC5708964.1"/>
    </source>
</evidence>
<name>A0ABR7H6Y5_9FIRM</name>
<dbReference type="EMBL" id="JACOPB010000005">
    <property type="protein sequence ID" value="MBC5708964.1"/>
    <property type="molecule type" value="Genomic_DNA"/>
</dbReference>
<feature type="transmembrane region" description="Helical" evidence="1">
    <location>
        <begin position="21"/>
        <end position="45"/>
    </location>
</feature>
<sequence length="337" mass="38508">MVDQFKEKEGIRRFLLLRFRIGRLLTGIACIAAGAGMIIAFLLLARYDKIHTANTTPEPFDAFKKSKDCSVQIQMLAGPFASTQNDELNFYWGYGIMMEPVILLFRGELPESCQALLEYTQNFDTAASPEPVTLRGHSAAIEIAYLYDYALESYQAMWGLDSIELYEFKETVATCYLDTAELTWVKKLPWYATFLVYILPAVLLVMGVSTCWRYLIQKKWEYRKMSLLSEKEIQAAVQQLAGASEFKPRSRIYLTADFVITGNYQFDIIPYKRIAYFKETGGFFMAVTADDKTHIILSSGHKKLDRVPWLIPLEHVLEELIKDAKREGEQDAVISGN</sequence>
<keyword evidence="1" id="KW-1133">Transmembrane helix</keyword>
<organism evidence="2 3">
    <name type="scientific">Hungatella hominis</name>
    <dbReference type="NCBI Taxonomy" id="2763050"/>
    <lineage>
        <taxon>Bacteria</taxon>
        <taxon>Bacillati</taxon>
        <taxon>Bacillota</taxon>
        <taxon>Clostridia</taxon>
        <taxon>Lachnospirales</taxon>
        <taxon>Lachnospiraceae</taxon>
        <taxon>Hungatella</taxon>
    </lineage>
</organism>
<reference evidence="2 3" key="1">
    <citation type="submission" date="2020-08" db="EMBL/GenBank/DDBJ databases">
        <title>Genome public.</title>
        <authorList>
            <person name="Liu C."/>
            <person name="Sun Q."/>
        </authorList>
    </citation>
    <scope>NUCLEOTIDE SEQUENCE [LARGE SCALE GENOMIC DNA]</scope>
    <source>
        <strain evidence="2 3">NSJ-66</strain>
    </source>
</reference>
<feature type="transmembrane region" description="Helical" evidence="1">
    <location>
        <begin position="194"/>
        <end position="216"/>
    </location>
</feature>
<keyword evidence="1" id="KW-0812">Transmembrane</keyword>
<protein>
    <recommendedName>
        <fullName evidence="4">YcxB-like protein domain-containing protein</fullName>
    </recommendedName>
</protein>
<keyword evidence="1" id="KW-0472">Membrane</keyword>
<gene>
    <name evidence="2" type="ORF">H8S75_13480</name>
</gene>
<proteinExistence type="predicted"/>
<keyword evidence="3" id="KW-1185">Reference proteome</keyword>
<evidence type="ECO:0000256" key="1">
    <source>
        <dbReference type="SAM" id="Phobius"/>
    </source>
</evidence>
<accession>A0ABR7H6Y5</accession>
<evidence type="ECO:0000313" key="3">
    <source>
        <dbReference type="Proteomes" id="UP000634672"/>
    </source>
</evidence>
<dbReference type="RefSeq" id="WP_187022068.1">
    <property type="nucleotide sequence ID" value="NZ_JACOPB010000005.1"/>
</dbReference>